<proteinExistence type="predicted"/>
<dbReference type="AlphaFoldDB" id="A0A1W1H728"/>
<gene>
    <name evidence="2" type="ORF">MTBBW1_1300003</name>
</gene>
<organism evidence="2 3">
    <name type="scientific">Desulfamplus magnetovallimortis</name>
    <dbReference type="NCBI Taxonomy" id="1246637"/>
    <lineage>
        <taxon>Bacteria</taxon>
        <taxon>Pseudomonadati</taxon>
        <taxon>Thermodesulfobacteriota</taxon>
        <taxon>Desulfobacteria</taxon>
        <taxon>Desulfobacterales</taxon>
        <taxon>Desulfobacteraceae</taxon>
        <taxon>Desulfamplus</taxon>
    </lineage>
</organism>
<sequence>MDRRDFLKKAIGSGIAAGSTLAFTDFSEVGKLWAASKESKSAWDLVAVKGGEPDLMFDSAIASLGGMQNFVPKGSRVLVKPNIGWDVPPERAGNTHPKLVGRIVEHCITAGAKEVSVFDHTCDNWRQCYKNSGIEKAVKEAGGKIISGDSEGYYQKISVPMGKRLTETMVHEALLEADVFINVPVLKQHSSSMVTIGMKNLMGVVWDRRYWHRNDLHQCIADFASFRKPDLTVVDAYNVMKRNGPRGVSVNDVVAMKAQVVSTDFLAADSAAAKLFGLEPADIRHIKIASEMKLGQMNLKELSINRIKL</sequence>
<name>A0A1W1H728_9BACT</name>
<dbReference type="Proteomes" id="UP000191931">
    <property type="component" value="Unassembled WGS sequence"/>
</dbReference>
<dbReference type="EMBL" id="FWEV01000036">
    <property type="protein sequence ID" value="SLM28263.1"/>
    <property type="molecule type" value="Genomic_DNA"/>
</dbReference>
<accession>A0A1W1H728</accession>
<dbReference type="Pfam" id="PF04015">
    <property type="entry name" value="DUF362"/>
    <property type="match status" value="1"/>
</dbReference>
<evidence type="ECO:0000313" key="3">
    <source>
        <dbReference type="Proteomes" id="UP000191931"/>
    </source>
</evidence>
<evidence type="ECO:0000259" key="1">
    <source>
        <dbReference type="Pfam" id="PF04015"/>
    </source>
</evidence>
<reference evidence="2 3" key="1">
    <citation type="submission" date="2017-03" db="EMBL/GenBank/DDBJ databases">
        <authorList>
            <person name="Afonso C.L."/>
            <person name="Miller P.J."/>
            <person name="Scott M.A."/>
            <person name="Spackman E."/>
            <person name="Goraichik I."/>
            <person name="Dimitrov K.M."/>
            <person name="Suarez D.L."/>
            <person name="Swayne D.E."/>
        </authorList>
    </citation>
    <scope>NUCLEOTIDE SEQUENCE [LARGE SCALE GENOMIC DNA]</scope>
    <source>
        <strain evidence="2">PRJEB14757</strain>
    </source>
</reference>
<dbReference type="InterPro" id="IPR007160">
    <property type="entry name" value="DUF362"/>
</dbReference>
<dbReference type="OrthoDB" id="9785671at2"/>
<feature type="domain" description="DUF362" evidence="1">
    <location>
        <begin position="77"/>
        <end position="274"/>
    </location>
</feature>
<protein>
    <recommendedName>
        <fullName evidence="1">DUF362 domain-containing protein</fullName>
    </recommendedName>
</protein>
<dbReference type="STRING" id="1246637.MTBBW1_1300003"/>
<keyword evidence="3" id="KW-1185">Reference proteome</keyword>
<evidence type="ECO:0000313" key="2">
    <source>
        <dbReference type="EMBL" id="SLM28263.1"/>
    </source>
</evidence>
<dbReference type="RefSeq" id="WP_080804613.1">
    <property type="nucleotide sequence ID" value="NZ_LT828548.1"/>
</dbReference>